<evidence type="ECO:0000313" key="1">
    <source>
        <dbReference type="EMBL" id="ASA20947.1"/>
    </source>
</evidence>
<evidence type="ECO:0000313" key="2">
    <source>
        <dbReference type="Proteomes" id="UP000249890"/>
    </source>
</evidence>
<proteinExistence type="predicted"/>
<dbReference type="KEGG" id="pdh:B9T62_09210"/>
<dbReference type="RefSeq" id="WP_087914962.1">
    <property type="nucleotide sequence ID" value="NZ_CP021780.1"/>
</dbReference>
<organism evidence="1 2">
    <name type="scientific">Paenibacillus donghaensis</name>
    <dbReference type="NCBI Taxonomy" id="414771"/>
    <lineage>
        <taxon>Bacteria</taxon>
        <taxon>Bacillati</taxon>
        <taxon>Bacillota</taxon>
        <taxon>Bacilli</taxon>
        <taxon>Bacillales</taxon>
        <taxon>Paenibacillaceae</taxon>
        <taxon>Paenibacillus</taxon>
    </lineage>
</organism>
<gene>
    <name evidence="1" type="ORF">B9T62_09210</name>
</gene>
<protein>
    <recommendedName>
        <fullName evidence="3">Phage tail protein</fullName>
    </recommendedName>
</protein>
<dbReference type="OrthoDB" id="2594965at2"/>
<accession>A0A2Z2K7E5</accession>
<dbReference type="EMBL" id="CP021780">
    <property type="protein sequence ID" value="ASA20947.1"/>
    <property type="molecule type" value="Genomic_DNA"/>
</dbReference>
<evidence type="ECO:0008006" key="3">
    <source>
        <dbReference type="Google" id="ProtNLM"/>
    </source>
</evidence>
<keyword evidence="2" id="KW-1185">Reference proteome</keyword>
<dbReference type="AlphaFoldDB" id="A0A2Z2K7E5"/>
<sequence>MQEPLVFDGVGKIWMRELDGTLRYIDEKINSVMFAPQFSWTKVFGGQSGYAFHLTAQDLQDVLTIELPRYSAVIAEISQGAETKTGVVEIDENEEGILGATGYAIKGITAFGGTFVAASDDVYLKANDGSLTKLERVASVPTIEQYSITTAGVITSAAGNLNKNIIVTYKWSKLGTSSNFKGTRRPKPFKFVHRFELINDRTGLPVQVQLTVHKAVGGGTLNVGATRKTPSTSTLNLEVLEADVTPDNPEGIAATIIFVD</sequence>
<reference evidence="1 2" key="1">
    <citation type="submission" date="2017-06" db="EMBL/GenBank/DDBJ databases">
        <title>Complete genome sequence of Paenibacillus donghaensis KCTC 13049T isolated from East Sea sediment, South Korea.</title>
        <authorList>
            <person name="Jung B.K."/>
            <person name="Hong S.-J."/>
            <person name="Shin J.-H."/>
        </authorList>
    </citation>
    <scope>NUCLEOTIDE SEQUENCE [LARGE SCALE GENOMIC DNA]</scope>
    <source>
        <strain evidence="1 2">KCTC 13049</strain>
    </source>
</reference>
<dbReference type="Proteomes" id="UP000249890">
    <property type="component" value="Chromosome"/>
</dbReference>
<name>A0A2Z2K7E5_9BACL</name>